<comment type="similarity">
    <text evidence="2 12">Belongs to the two pore domain potassium channel (TC 1.A.1.8) family.</text>
</comment>
<keyword evidence="11 12" id="KW-0407">Ion channel</keyword>
<feature type="transmembrane region" description="Helical" evidence="14">
    <location>
        <begin position="182"/>
        <end position="203"/>
    </location>
</feature>
<feature type="domain" description="Potassium channel" evidence="15">
    <location>
        <begin position="191"/>
        <end position="265"/>
    </location>
</feature>
<evidence type="ECO:0000256" key="6">
    <source>
        <dbReference type="ARBA" id="ARBA00022826"/>
    </source>
</evidence>
<dbReference type="RefSeq" id="XP_020302649.1">
    <property type="nucleotide sequence ID" value="XM_020447083.1"/>
</dbReference>
<feature type="transmembrane region" description="Helical" evidence="14">
    <location>
        <begin position="215"/>
        <end position="232"/>
    </location>
</feature>
<sequence>MANPYHFRRYSVHCWLLLFVVLYTLGGGLIFHELESDASKSYWNGQITKTNLCITEILRKLKNYSDETVKNIERCWKVGIDERVEWNYVTSTLYGFGIITTLGYSRLVPITTTGRLFSIAYGILGIPVTMIVIAVYGRHLNTFAANWKQKLVTFQTKNWGREGNLKKNKDRKTEETEETSSGFATVIFLITFLVYMIFGALLLPLLNGKIDFVDGLYYNFLCLTAIDFGQLIPNRIAFLPITFVYICVGLALATTAIDDGSKYVRKLQHLGERIKNVAATKIWFGGKTLKVGEVLRAVVKKCGVEVSVIDKIDLDTLIEETIAQNEGKLPPPFTDEENPVSSPQATVKSPSPTEEPLKM</sequence>
<feature type="transmembrane region" description="Helical" evidence="14">
    <location>
        <begin position="12"/>
        <end position="31"/>
    </location>
</feature>
<proteinExistence type="inferred from homology"/>
<evidence type="ECO:0000256" key="10">
    <source>
        <dbReference type="ARBA" id="ARBA00023136"/>
    </source>
</evidence>
<keyword evidence="6" id="KW-0631">Potassium channel</keyword>
<feature type="compositionally biased region" description="Polar residues" evidence="13">
    <location>
        <begin position="339"/>
        <end position="352"/>
    </location>
</feature>
<dbReference type="PANTHER" id="PTHR11003">
    <property type="entry name" value="POTASSIUM CHANNEL, SUBFAMILY K"/>
    <property type="match status" value="1"/>
</dbReference>
<keyword evidence="9 12" id="KW-0406">Ion transport</keyword>
<keyword evidence="7" id="KW-0630">Potassium</keyword>
<evidence type="ECO:0000256" key="9">
    <source>
        <dbReference type="ARBA" id="ARBA00023065"/>
    </source>
</evidence>
<evidence type="ECO:0000256" key="5">
    <source>
        <dbReference type="ARBA" id="ARBA00022692"/>
    </source>
</evidence>
<keyword evidence="4" id="KW-0633">Potassium transport</keyword>
<dbReference type="InterPro" id="IPR013099">
    <property type="entry name" value="K_chnl_dom"/>
</dbReference>
<evidence type="ECO:0000256" key="12">
    <source>
        <dbReference type="RuleBase" id="RU003857"/>
    </source>
</evidence>
<keyword evidence="10 14" id="KW-0472">Membrane</keyword>
<dbReference type="AlphaFoldDB" id="A0A1S0TYM3"/>
<dbReference type="InParanoid" id="A0A1S0TYM3"/>
<dbReference type="SUPFAM" id="SSF81324">
    <property type="entry name" value="Voltage-gated potassium channels"/>
    <property type="match status" value="2"/>
</dbReference>
<keyword evidence="5 12" id="KW-0812">Transmembrane</keyword>
<evidence type="ECO:0000256" key="7">
    <source>
        <dbReference type="ARBA" id="ARBA00022958"/>
    </source>
</evidence>
<keyword evidence="8 14" id="KW-1133">Transmembrane helix</keyword>
<organism evidence="16">
    <name type="scientific">Loa loa</name>
    <name type="common">Eye worm</name>
    <name type="synonym">Filaria loa</name>
    <dbReference type="NCBI Taxonomy" id="7209"/>
    <lineage>
        <taxon>Eukaryota</taxon>
        <taxon>Metazoa</taxon>
        <taxon>Ecdysozoa</taxon>
        <taxon>Nematoda</taxon>
        <taxon>Chromadorea</taxon>
        <taxon>Rhabditida</taxon>
        <taxon>Spirurina</taxon>
        <taxon>Spiruromorpha</taxon>
        <taxon>Filarioidea</taxon>
        <taxon>Onchocercidae</taxon>
        <taxon>Loa</taxon>
    </lineage>
</organism>
<dbReference type="GeneID" id="9943589"/>
<dbReference type="GO" id="GO:0022841">
    <property type="term" value="F:potassium ion leak channel activity"/>
    <property type="evidence" value="ECO:0007669"/>
    <property type="project" value="TreeGrafter"/>
</dbReference>
<evidence type="ECO:0000256" key="8">
    <source>
        <dbReference type="ARBA" id="ARBA00022989"/>
    </source>
</evidence>
<feature type="transmembrane region" description="Helical" evidence="14">
    <location>
        <begin position="86"/>
        <end position="104"/>
    </location>
</feature>
<feature type="region of interest" description="Disordered" evidence="13">
    <location>
        <begin position="325"/>
        <end position="359"/>
    </location>
</feature>
<feature type="domain" description="Potassium channel" evidence="15">
    <location>
        <begin position="85"/>
        <end position="138"/>
    </location>
</feature>
<evidence type="ECO:0000313" key="16">
    <source>
        <dbReference type="EMBL" id="EFO22306.2"/>
    </source>
</evidence>
<comment type="subcellular location">
    <subcellularLocation>
        <location evidence="1">Membrane</location>
        <topology evidence="1">Multi-pass membrane protein</topology>
    </subcellularLocation>
</comment>
<dbReference type="Gene3D" id="1.10.287.70">
    <property type="match status" value="1"/>
</dbReference>
<dbReference type="PRINTS" id="PR01095">
    <property type="entry name" value="TASKCHANNEL"/>
</dbReference>
<dbReference type="OrthoDB" id="297496at2759"/>
<dbReference type="Pfam" id="PF07885">
    <property type="entry name" value="Ion_trans_2"/>
    <property type="match status" value="2"/>
</dbReference>
<evidence type="ECO:0000256" key="2">
    <source>
        <dbReference type="ARBA" id="ARBA00006666"/>
    </source>
</evidence>
<dbReference type="GO" id="GO:0030322">
    <property type="term" value="P:stabilization of membrane potential"/>
    <property type="evidence" value="ECO:0007669"/>
    <property type="project" value="TreeGrafter"/>
</dbReference>
<protein>
    <recommendedName>
        <fullName evidence="15">Potassium channel domain-containing protein</fullName>
    </recommendedName>
</protein>
<reference evidence="16" key="1">
    <citation type="submission" date="2012-04" db="EMBL/GenBank/DDBJ databases">
        <title>The Genome Sequence of Loa loa.</title>
        <authorList>
            <consortium name="The Broad Institute Genome Sequencing Platform"/>
            <consortium name="Broad Institute Genome Sequencing Center for Infectious Disease"/>
            <person name="Nutman T.B."/>
            <person name="Fink D.L."/>
            <person name="Russ C."/>
            <person name="Young S."/>
            <person name="Zeng Q."/>
            <person name="Gargeya S."/>
            <person name="Alvarado L."/>
            <person name="Berlin A."/>
            <person name="Chapman S.B."/>
            <person name="Chen Z."/>
            <person name="Freedman E."/>
            <person name="Gellesch M."/>
            <person name="Goldberg J."/>
            <person name="Griggs A."/>
            <person name="Gujja S."/>
            <person name="Heilman E.R."/>
            <person name="Heiman D."/>
            <person name="Howarth C."/>
            <person name="Mehta T."/>
            <person name="Neiman D."/>
            <person name="Pearson M."/>
            <person name="Roberts A."/>
            <person name="Saif S."/>
            <person name="Shea T."/>
            <person name="Shenoy N."/>
            <person name="Sisk P."/>
            <person name="Stolte C."/>
            <person name="Sykes S."/>
            <person name="White J."/>
            <person name="Yandava C."/>
            <person name="Haas B."/>
            <person name="Henn M.R."/>
            <person name="Nusbaum C."/>
            <person name="Birren B."/>
        </authorList>
    </citation>
    <scope>NUCLEOTIDE SEQUENCE [LARGE SCALE GENOMIC DNA]</scope>
</reference>
<dbReference type="PRINTS" id="PR01333">
    <property type="entry name" value="2POREKCHANEL"/>
</dbReference>
<accession>A0A1S0TYM3</accession>
<dbReference type="InterPro" id="IPR003280">
    <property type="entry name" value="2pore_dom_K_chnl"/>
</dbReference>
<dbReference type="CTD" id="9943589"/>
<evidence type="ECO:0000256" key="4">
    <source>
        <dbReference type="ARBA" id="ARBA00022538"/>
    </source>
</evidence>
<keyword evidence="3 12" id="KW-0813">Transport</keyword>
<evidence type="ECO:0000256" key="1">
    <source>
        <dbReference type="ARBA" id="ARBA00004141"/>
    </source>
</evidence>
<dbReference type="EMBL" id="JH712381">
    <property type="protein sequence ID" value="EFO22306.2"/>
    <property type="molecule type" value="Genomic_DNA"/>
</dbReference>
<feature type="transmembrane region" description="Helical" evidence="14">
    <location>
        <begin position="238"/>
        <end position="257"/>
    </location>
</feature>
<evidence type="ECO:0000256" key="13">
    <source>
        <dbReference type="SAM" id="MobiDB-lite"/>
    </source>
</evidence>
<evidence type="ECO:0000259" key="15">
    <source>
        <dbReference type="Pfam" id="PF07885"/>
    </source>
</evidence>
<dbReference type="KEGG" id="loa:LOAG_06181"/>
<name>A0A1S0TYM3_LOALO</name>
<dbReference type="GO" id="GO:0005886">
    <property type="term" value="C:plasma membrane"/>
    <property type="evidence" value="ECO:0007669"/>
    <property type="project" value="TreeGrafter"/>
</dbReference>
<evidence type="ECO:0000256" key="14">
    <source>
        <dbReference type="SAM" id="Phobius"/>
    </source>
</evidence>
<dbReference type="GO" id="GO:0015271">
    <property type="term" value="F:outward rectifier potassium channel activity"/>
    <property type="evidence" value="ECO:0007669"/>
    <property type="project" value="TreeGrafter"/>
</dbReference>
<gene>
    <name evidence="16" type="ORF">LOAG_06181</name>
</gene>
<dbReference type="PANTHER" id="PTHR11003:SF93">
    <property type="entry name" value="POTASSIUM CHANNEL DOMAIN-CONTAINING PROTEIN"/>
    <property type="match status" value="1"/>
</dbReference>
<evidence type="ECO:0000256" key="11">
    <source>
        <dbReference type="ARBA" id="ARBA00023303"/>
    </source>
</evidence>
<feature type="transmembrane region" description="Helical" evidence="14">
    <location>
        <begin position="116"/>
        <end position="137"/>
    </location>
</feature>
<dbReference type="InterPro" id="IPR003092">
    <property type="entry name" value="2pore_dom_K_chnl_TASK"/>
</dbReference>
<evidence type="ECO:0000256" key="3">
    <source>
        <dbReference type="ARBA" id="ARBA00022448"/>
    </source>
</evidence>
<dbReference type="OMA" id="ASTRIWF"/>